<dbReference type="InterPro" id="IPR006637">
    <property type="entry name" value="ChW"/>
</dbReference>
<dbReference type="InterPro" id="IPR050695">
    <property type="entry name" value="N-acetylmuramoyl_amidase_3"/>
</dbReference>
<proteinExistence type="predicted"/>
<evidence type="ECO:0000256" key="1">
    <source>
        <dbReference type="ARBA" id="ARBA00022801"/>
    </source>
</evidence>
<accession>A0A2N0Z012</accession>
<protein>
    <submittedName>
        <fullName evidence="3">N-acetylmuramoyl-L-alanine amidase</fullName>
    </submittedName>
</protein>
<organism evidence="3 4">
    <name type="scientific">Niallia nealsonii</name>
    <dbReference type="NCBI Taxonomy" id="115979"/>
    <lineage>
        <taxon>Bacteria</taxon>
        <taxon>Bacillati</taxon>
        <taxon>Bacillota</taxon>
        <taxon>Bacilli</taxon>
        <taxon>Bacillales</taxon>
        <taxon>Bacillaceae</taxon>
        <taxon>Niallia</taxon>
    </lineage>
</organism>
<dbReference type="Pfam" id="PF07538">
    <property type="entry name" value="ChW"/>
    <property type="match status" value="3"/>
</dbReference>
<dbReference type="Proteomes" id="UP000233375">
    <property type="component" value="Unassembled WGS sequence"/>
</dbReference>
<keyword evidence="1" id="KW-0378">Hydrolase</keyword>
<evidence type="ECO:0000313" key="4">
    <source>
        <dbReference type="Proteomes" id="UP000233375"/>
    </source>
</evidence>
<gene>
    <name evidence="3" type="ORF">CWS01_14235</name>
</gene>
<name>A0A2N0Z012_9BACI</name>
<dbReference type="Gene3D" id="3.40.630.40">
    <property type="entry name" value="Zn-dependent exopeptidases"/>
    <property type="match status" value="1"/>
</dbReference>
<dbReference type="SMART" id="SM00646">
    <property type="entry name" value="Ami_3"/>
    <property type="match status" value="1"/>
</dbReference>
<dbReference type="EMBL" id="PISE01000031">
    <property type="protein sequence ID" value="PKG22844.1"/>
    <property type="molecule type" value="Genomic_DNA"/>
</dbReference>
<dbReference type="OrthoDB" id="9763643at2"/>
<feature type="domain" description="MurNAc-LAA" evidence="2">
    <location>
        <begin position="66"/>
        <end position="180"/>
    </location>
</feature>
<dbReference type="AlphaFoldDB" id="A0A2N0Z012"/>
<dbReference type="GO" id="GO:0009253">
    <property type="term" value="P:peptidoglycan catabolic process"/>
    <property type="evidence" value="ECO:0007669"/>
    <property type="project" value="InterPro"/>
</dbReference>
<dbReference type="SUPFAM" id="SSF53187">
    <property type="entry name" value="Zn-dependent exopeptidases"/>
    <property type="match status" value="1"/>
</dbReference>
<dbReference type="InterPro" id="IPR002508">
    <property type="entry name" value="MurNAc-LAA_cat"/>
</dbReference>
<dbReference type="Pfam" id="PF01520">
    <property type="entry name" value="Amidase_3"/>
    <property type="match status" value="1"/>
</dbReference>
<dbReference type="PANTHER" id="PTHR30404">
    <property type="entry name" value="N-ACETYLMURAMOYL-L-ALANINE AMIDASE"/>
    <property type="match status" value="1"/>
</dbReference>
<dbReference type="PANTHER" id="PTHR30404:SF0">
    <property type="entry name" value="N-ACETYLMURAMOYL-L-ALANINE AMIDASE AMIC"/>
    <property type="match status" value="1"/>
</dbReference>
<comment type="caution">
    <text evidence="3">The sequence shown here is derived from an EMBL/GenBank/DDBJ whole genome shotgun (WGS) entry which is preliminary data.</text>
</comment>
<keyword evidence="4" id="KW-1185">Reference proteome</keyword>
<dbReference type="GO" id="GO:0008745">
    <property type="term" value="F:N-acetylmuramoyl-L-alanine amidase activity"/>
    <property type="evidence" value="ECO:0007669"/>
    <property type="project" value="InterPro"/>
</dbReference>
<dbReference type="CDD" id="cd02696">
    <property type="entry name" value="MurNAc-LAA"/>
    <property type="match status" value="1"/>
</dbReference>
<dbReference type="RefSeq" id="WP_101177865.1">
    <property type="nucleotide sequence ID" value="NZ_PISE01000031.1"/>
</dbReference>
<dbReference type="GO" id="GO:0030288">
    <property type="term" value="C:outer membrane-bounded periplasmic space"/>
    <property type="evidence" value="ECO:0007669"/>
    <property type="project" value="TreeGrafter"/>
</dbReference>
<reference evidence="3 4" key="1">
    <citation type="journal article" date="2003" name="Int. J. Syst. Evol. Microbiol.">
        <title>Bacillus nealsonii sp. nov., isolated from a spacecraft-assembly facility, whose spores are gamma-radiation resistant.</title>
        <authorList>
            <person name="Venkateswaran K."/>
            <person name="Kempf M."/>
            <person name="Chen F."/>
            <person name="Satomi M."/>
            <person name="Nicholson W."/>
            <person name="Kern R."/>
        </authorList>
    </citation>
    <scope>NUCLEOTIDE SEQUENCE [LARGE SCALE GENOMIC DNA]</scope>
    <source>
        <strain evidence="3 4">FO-92</strain>
    </source>
</reference>
<dbReference type="SMART" id="SM00728">
    <property type="entry name" value="ChW"/>
    <property type="match status" value="3"/>
</dbReference>
<sequence>MKIILDAGHGYNTAGKRTVDGKMREWEFNNATAKYAAEYLNDYKDVEIKFVQDTTGKTDVSLTTRTNIANSWKADVYVSIHANASGNGKWDDANGIETFTYTSKSKEAVALANKVQAALIKATGRKNRGVKTADFHVLRETNMTAILIESGFMSNKEEAELLQITEYRKKVAKAIVEGIADQYNLKRKAVQTFTEKTAIPSIVYEAHIQGTGWQGKKKNGETAGTTGKSLRLEAVTVKLENTEAKLEMQGHVQGIGWTTVRTNGEVIGTIGEGLRLEAIKLKVPGLNVQYRVHVEKDGWTSWKKNGKMAGTTGQKKQIEAIQIKLS</sequence>
<evidence type="ECO:0000259" key="2">
    <source>
        <dbReference type="SMART" id="SM00646"/>
    </source>
</evidence>
<evidence type="ECO:0000313" key="3">
    <source>
        <dbReference type="EMBL" id="PKG22844.1"/>
    </source>
</evidence>